<dbReference type="EMBL" id="BAAARI010000014">
    <property type="protein sequence ID" value="GAA2583399.1"/>
    <property type="molecule type" value="Genomic_DNA"/>
</dbReference>
<dbReference type="InterPro" id="IPR000473">
    <property type="entry name" value="Ribosomal_bL36"/>
</dbReference>
<keyword evidence="3" id="KW-0687">Ribonucleoprotein</keyword>
<evidence type="ECO:0000313" key="7">
    <source>
        <dbReference type="Proteomes" id="UP001500274"/>
    </source>
</evidence>
<dbReference type="Pfam" id="PF00444">
    <property type="entry name" value="Ribosomal_L36"/>
    <property type="match status" value="1"/>
</dbReference>
<dbReference type="SUPFAM" id="SSF57840">
    <property type="entry name" value="Ribosomal protein L36"/>
    <property type="match status" value="1"/>
</dbReference>
<proteinExistence type="inferred from homology"/>
<sequence length="82" mass="8961">MRRRGTVFVINKLNPRFKGRQGWRAGGPHPCRAKSGRDGGSRNFGCADFGAAAEARNYAGPAVFPRRINGARAASESRIVRF</sequence>
<evidence type="ECO:0000256" key="1">
    <source>
        <dbReference type="ARBA" id="ARBA00007645"/>
    </source>
</evidence>
<feature type="region of interest" description="Disordered" evidence="5">
    <location>
        <begin position="19"/>
        <end position="38"/>
    </location>
</feature>
<dbReference type="Proteomes" id="UP001500274">
    <property type="component" value="Unassembled WGS sequence"/>
</dbReference>
<evidence type="ECO:0000256" key="2">
    <source>
        <dbReference type="ARBA" id="ARBA00022980"/>
    </source>
</evidence>
<name>A0ABN3PHG4_9MICO</name>
<gene>
    <name evidence="6" type="ORF">GCM10009862_23200</name>
</gene>
<dbReference type="InterPro" id="IPR035977">
    <property type="entry name" value="Ribosomal_bL36_sp"/>
</dbReference>
<accession>A0ABN3PHG4</accession>
<comment type="caution">
    <text evidence="6">The sequence shown here is derived from an EMBL/GenBank/DDBJ whole genome shotgun (WGS) entry which is preliminary data.</text>
</comment>
<evidence type="ECO:0000313" key="6">
    <source>
        <dbReference type="EMBL" id="GAA2583399.1"/>
    </source>
</evidence>
<protein>
    <recommendedName>
        <fullName evidence="4">Large ribosomal subunit protein bL36</fullName>
    </recommendedName>
</protein>
<keyword evidence="7" id="KW-1185">Reference proteome</keyword>
<organism evidence="6 7">
    <name type="scientific">Microbacterium binotii</name>
    <dbReference type="NCBI Taxonomy" id="462710"/>
    <lineage>
        <taxon>Bacteria</taxon>
        <taxon>Bacillati</taxon>
        <taxon>Actinomycetota</taxon>
        <taxon>Actinomycetes</taxon>
        <taxon>Micrococcales</taxon>
        <taxon>Microbacteriaceae</taxon>
        <taxon>Microbacterium</taxon>
    </lineage>
</organism>
<evidence type="ECO:0000256" key="4">
    <source>
        <dbReference type="ARBA" id="ARBA00035186"/>
    </source>
</evidence>
<evidence type="ECO:0000256" key="3">
    <source>
        <dbReference type="ARBA" id="ARBA00023274"/>
    </source>
</evidence>
<keyword evidence="2" id="KW-0689">Ribosomal protein</keyword>
<reference evidence="6 7" key="1">
    <citation type="journal article" date="2019" name="Int. J. Syst. Evol. Microbiol.">
        <title>The Global Catalogue of Microorganisms (GCM) 10K type strain sequencing project: providing services to taxonomists for standard genome sequencing and annotation.</title>
        <authorList>
            <consortium name="The Broad Institute Genomics Platform"/>
            <consortium name="The Broad Institute Genome Sequencing Center for Infectious Disease"/>
            <person name="Wu L."/>
            <person name="Ma J."/>
        </authorList>
    </citation>
    <scope>NUCLEOTIDE SEQUENCE [LARGE SCALE GENOMIC DNA]</scope>
    <source>
        <strain evidence="6 7">JCM 16365</strain>
    </source>
</reference>
<evidence type="ECO:0000256" key="5">
    <source>
        <dbReference type="SAM" id="MobiDB-lite"/>
    </source>
</evidence>
<comment type="similarity">
    <text evidence="1">Belongs to the bacterial ribosomal protein bL36 family.</text>
</comment>